<name>A0A9D9NIX5_9BACT</name>
<comment type="caution">
    <text evidence="1">The sequence shown here is derived from an EMBL/GenBank/DDBJ whole genome shotgun (WGS) entry which is preliminary data.</text>
</comment>
<gene>
    <name evidence="1" type="ORF">IAB91_05630</name>
</gene>
<dbReference type="PROSITE" id="PS51257">
    <property type="entry name" value="PROKAR_LIPOPROTEIN"/>
    <property type="match status" value="1"/>
</dbReference>
<accession>A0A9D9NIX5</accession>
<protein>
    <recommendedName>
        <fullName evidence="3">OmpA family protein</fullName>
    </recommendedName>
</protein>
<organism evidence="1 2">
    <name type="scientific">Candidatus Cryptobacteroides faecigallinarum</name>
    <dbReference type="NCBI Taxonomy" id="2840763"/>
    <lineage>
        <taxon>Bacteria</taxon>
        <taxon>Pseudomonadati</taxon>
        <taxon>Bacteroidota</taxon>
        <taxon>Bacteroidia</taxon>
        <taxon>Bacteroidales</taxon>
        <taxon>Candidatus Cryptobacteroides</taxon>
    </lineage>
</organism>
<dbReference type="Proteomes" id="UP000823757">
    <property type="component" value="Unassembled WGS sequence"/>
</dbReference>
<dbReference type="AlphaFoldDB" id="A0A9D9NIX5"/>
<proteinExistence type="predicted"/>
<reference evidence="1" key="1">
    <citation type="submission" date="2020-10" db="EMBL/GenBank/DDBJ databases">
        <authorList>
            <person name="Gilroy R."/>
        </authorList>
    </citation>
    <scope>NUCLEOTIDE SEQUENCE</scope>
    <source>
        <strain evidence="1">B1-13419</strain>
    </source>
</reference>
<evidence type="ECO:0008006" key="3">
    <source>
        <dbReference type="Google" id="ProtNLM"/>
    </source>
</evidence>
<evidence type="ECO:0000313" key="2">
    <source>
        <dbReference type="Proteomes" id="UP000823757"/>
    </source>
</evidence>
<reference evidence="1" key="2">
    <citation type="journal article" date="2021" name="PeerJ">
        <title>Extensive microbial diversity within the chicken gut microbiome revealed by metagenomics and culture.</title>
        <authorList>
            <person name="Gilroy R."/>
            <person name="Ravi A."/>
            <person name="Getino M."/>
            <person name="Pursley I."/>
            <person name="Horton D.L."/>
            <person name="Alikhan N.F."/>
            <person name="Baker D."/>
            <person name="Gharbi K."/>
            <person name="Hall N."/>
            <person name="Watson M."/>
            <person name="Adriaenssens E.M."/>
            <person name="Foster-Nyarko E."/>
            <person name="Jarju S."/>
            <person name="Secka A."/>
            <person name="Antonio M."/>
            <person name="Oren A."/>
            <person name="Chaudhuri R.R."/>
            <person name="La Ragione R."/>
            <person name="Hildebrand F."/>
            <person name="Pallen M.J."/>
        </authorList>
    </citation>
    <scope>NUCLEOTIDE SEQUENCE</scope>
    <source>
        <strain evidence="1">B1-13419</strain>
    </source>
</reference>
<evidence type="ECO:0000313" key="1">
    <source>
        <dbReference type="EMBL" id="MBO8474753.1"/>
    </source>
</evidence>
<dbReference type="EMBL" id="JADIMD010000085">
    <property type="protein sequence ID" value="MBO8474753.1"/>
    <property type="molecule type" value="Genomic_DNA"/>
</dbReference>
<sequence length="629" mass="71876">MKRFAIYLLLSVAGFFLVSCASERRIAGIRSGGMRPDLSIPSDLDFEKMKEELLRQAELDTVVAEDNDGPLIMNAIKDQESGEMVATDVIRASRVVARFRNIAERFGKVNLEFDITVPQEMLSSSWKLELSPLMKMLGDSTYLDPVYITGQKYRDEQMRGYRRYARFLSSIIGDSADFVRIRQLEIFIERHFPETYAMKNDSSFVSDPHAENIFGVSRREALEHYTKHYLVRRNDRRIADKDRKFREYVKDPIVTDGLRLDTVLTTADGEVVYRYVQQVGSRPGLKRIDVALEGRLYEDGEEICQVARPEDIVFYVSSLSSLADPAPRYMVKVLERRVYDNTHAFIDFAQGKADIDTLLPGNSAELSRIRKCIDGVVARDELVLDSLIVTASCSPEGGYSYNSRLSMARSEAVKTLLSGMLDENNAAKLRTGSIPENWERLCRMAKEDTVLSEASIAEIERASCMEDKDRAETAVLAMLPEYRYLREKIYPRLRTVKFDFYLHRKGMEKDTVHTTALDTVYMHGVEALRNLDYKKAVELLRPYKDYNSALAFLSAGYDHSALDNLEKIKESSARTDYLMAVVLSRLERKREAKEYYLRSVDKDPSMAFRANLDPELADIAAGLDVHNQF</sequence>